<keyword evidence="2" id="KW-1185">Reference proteome</keyword>
<dbReference type="EMBL" id="OV725082">
    <property type="protein sequence ID" value="CAH1404483.1"/>
    <property type="molecule type" value="Genomic_DNA"/>
</dbReference>
<dbReference type="AlphaFoldDB" id="A0A9P0MRG3"/>
<gene>
    <name evidence="1" type="ORF">NEZAVI_LOCUS12884</name>
</gene>
<evidence type="ECO:0000313" key="2">
    <source>
        <dbReference type="Proteomes" id="UP001152798"/>
    </source>
</evidence>
<accession>A0A9P0MRG3</accession>
<name>A0A9P0MRG3_NEZVI</name>
<protein>
    <submittedName>
        <fullName evidence="1">Uncharacterized protein</fullName>
    </submittedName>
</protein>
<evidence type="ECO:0000313" key="1">
    <source>
        <dbReference type="EMBL" id="CAH1404483.1"/>
    </source>
</evidence>
<dbReference type="Proteomes" id="UP001152798">
    <property type="component" value="Chromosome 6"/>
</dbReference>
<sequence>MSRPRFAVEHWTIGKDQFITSGNLLPCPTRVFNYEVSLAISTFDPEHVGHNILNPSEDDPGDFPDPPTWLQIGASAKIIPPPYSLLQHTSCCMGVLRRLARCTVLDGGRSSGIYGAIDGPFYGSSDVH</sequence>
<proteinExistence type="predicted"/>
<reference evidence="1" key="1">
    <citation type="submission" date="2022-01" db="EMBL/GenBank/DDBJ databases">
        <authorList>
            <person name="King R."/>
        </authorList>
    </citation>
    <scope>NUCLEOTIDE SEQUENCE</scope>
</reference>
<organism evidence="1 2">
    <name type="scientific">Nezara viridula</name>
    <name type="common">Southern green stink bug</name>
    <name type="synonym">Cimex viridulus</name>
    <dbReference type="NCBI Taxonomy" id="85310"/>
    <lineage>
        <taxon>Eukaryota</taxon>
        <taxon>Metazoa</taxon>
        <taxon>Ecdysozoa</taxon>
        <taxon>Arthropoda</taxon>
        <taxon>Hexapoda</taxon>
        <taxon>Insecta</taxon>
        <taxon>Pterygota</taxon>
        <taxon>Neoptera</taxon>
        <taxon>Paraneoptera</taxon>
        <taxon>Hemiptera</taxon>
        <taxon>Heteroptera</taxon>
        <taxon>Panheteroptera</taxon>
        <taxon>Pentatomomorpha</taxon>
        <taxon>Pentatomoidea</taxon>
        <taxon>Pentatomidae</taxon>
        <taxon>Pentatominae</taxon>
        <taxon>Nezara</taxon>
    </lineage>
</organism>